<name>A0A0E9RA06_ANGAN</name>
<feature type="region of interest" description="Disordered" evidence="1">
    <location>
        <begin position="1"/>
        <end position="26"/>
    </location>
</feature>
<dbReference type="EMBL" id="GBXM01082658">
    <property type="protein sequence ID" value="JAH25919.1"/>
    <property type="molecule type" value="Transcribed_RNA"/>
</dbReference>
<dbReference type="AlphaFoldDB" id="A0A0E9RA06"/>
<accession>A0A0E9RA06</accession>
<evidence type="ECO:0000256" key="1">
    <source>
        <dbReference type="SAM" id="MobiDB-lite"/>
    </source>
</evidence>
<proteinExistence type="predicted"/>
<reference evidence="2" key="1">
    <citation type="submission" date="2014-11" db="EMBL/GenBank/DDBJ databases">
        <authorList>
            <person name="Amaro Gonzalez C."/>
        </authorList>
    </citation>
    <scope>NUCLEOTIDE SEQUENCE</scope>
</reference>
<protein>
    <submittedName>
        <fullName evidence="2">Uncharacterized protein</fullName>
    </submittedName>
</protein>
<sequence>MQDARTAAAGTQVKTQRSKPSLSRLV</sequence>
<evidence type="ECO:0000313" key="2">
    <source>
        <dbReference type="EMBL" id="JAH25919.1"/>
    </source>
</evidence>
<organism evidence="2">
    <name type="scientific">Anguilla anguilla</name>
    <name type="common">European freshwater eel</name>
    <name type="synonym">Muraena anguilla</name>
    <dbReference type="NCBI Taxonomy" id="7936"/>
    <lineage>
        <taxon>Eukaryota</taxon>
        <taxon>Metazoa</taxon>
        <taxon>Chordata</taxon>
        <taxon>Craniata</taxon>
        <taxon>Vertebrata</taxon>
        <taxon>Euteleostomi</taxon>
        <taxon>Actinopterygii</taxon>
        <taxon>Neopterygii</taxon>
        <taxon>Teleostei</taxon>
        <taxon>Anguilliformes</taxon>
        <taxon>Anguillidae</taxon>
        <taxon>Anguilla</taxon>
    </lineage>
</organism>
<reference evidence="2" key="2">
    <citation type="journal article" date="2015" name="Fish Shellfish Immunol.">
        <title>Early steps in the European eel (Anguilla anguilla)-Vibrio vulnificus interaction in the gills: Role of the RtxA13 toxin.</title>
        <authorList>
            <person name="Callol A."/>
            <person name="Pajuelo D."/>
            <person name="Ebbesson L."/>
            <person name="Teles M."/>
            <person name="MacKenzie S."/>
            <person name="Amaro C."/>
        </authorList>
    </citation>
    <scope>NUCLEOTIDE SEQUENCE</scope>
</reference>
<feature type="compositionally biased region" description="Polar residues" evidence="1">
    <location>
        <begin position="12"/>
        <end position="26"/>
    </location>
</feature>